<dbReference type="CDD" id="cd23767">
    <property type="entry name" value="IQCD"/>
    <property type="match status" value="1"/>
</dbReference>
<feature type="region of interest" description="Disordered" evidence="1">
    <location>
        <begin position="235"/>
        <end position="357"/>
    </location>
</feature>
<accession>A0A250XAX5</accession>
<feature type="compositionally biased region" description="Polar residues" evidence="1">
    <location>
        <begin position="274"/>
        <end position="292"/>
    </location>
</feature>
<dbReference type="Proteomes" id="UP000232323">
    <property type="component" value="Unassembled WGS sequence"/>
</dbReference>
<dbReference type="EMBL" id="BEGY01000050">
    <property type="protein sequence ID" value="GAX80255.1"/>
    <property type="molecule type" value="Genomic_DNA"/>
</dbReference>
<feature type="compositionally biased region" description="Polar residues" evidence="1">
    <location>
        <begin position="634"/>
        <end position="644"/>
    </location>
</feature>
<feature type="region of interest" description="Disordered" evidence="1">
    <location>
        <begin position="456"/>
        <end position="479"/>
    </location>
</feature>
<sequence length="657" mass="72492">MLAVSNIYYPHDSTSTAARKWLNTLPKEYHGTTISLALVHAFEEQYRDFRLELSRRAQEGRPTDTVFEFIPPVVFQDMIEDLPQCMANYQQQLLNELRQLHDDNQQMIIRQAELLSEYRSGRPAAHDRYTSLEYGMTHDSHAAHFQLSWERHKEIERKPEVDVLYPPADILQDMNTAASKIQAAWRAYWSKKTGVGTVTPLFSSSSVSPLSPTPHHQGLLTLLHAYNPACQARMKGRGYTRPSSTRYSYPGETSLPFSATGNSELSPRPFASVRTLSPPHTKSSASIGSLDQSPSSITSGSSETYQTNQRRSHSVQTARNKQRHVPRLNQQASTPAVEDISSYSSKGSFRPTHPSTLVPPTLLVRAYKKVASRYLIPRGSQNERQQDQQQQLLSESSLRAADAVVVSDCNMGPHELMNVLDTSVIVNPDVKPQQQTPISSLPLTGAQLVGMELEGRPSEPLYSHGSRTKEQQQQVSMTRMTQLGSPVLAAAAATASFTFPPVHRPESHNASRIVNLGLSSQFPELSERFGLGGSLTSTTSTPWVYKPSQAYHSRQPRHSYGSSRPTTSQAPSMIRQPRHSYASGTALGNFRLPAMVGTGEVEDPLVLIGVASSSNSTHTRLQPTRISGGISPRESPSSVQSTSMASAGHSLHSLSHH</sequence>
<feature type="compositionally biased region" description="Low complexity" evidence="1">
    <location>
        <begin position="645"/>
        <end position="657"/>
    </location>
</feature>
<evidence type="ECO:0000256" key="1">
    <source>
        <dbReference type="SAM" id="MobiDB-lite"/>
    </source>
</evidence>
<feature type="compositionally biased region" description="Low complexity" evidence="1">
    <location>
        <begin position="293"/>
        <end position="302"/>
    </location>
</feature>
<reference evidence="2 3" key="1">
    <citation type="submission" date="2017-08" db="EMBL/GenBank/DDBJ databases">
        <title>Acidophilic green algal genome provides insights into adaptation to an acidic environment.</title>
        <authorList>
            <person name="Hirooka S."/>
            <person name="Hirose Y."/>
            <person name="Kanesaki Y."/>
            <person name="Higuchi S."/>
            <person name="Fujiwara T."/>
            <person name="Onuma R."/>
            <person name="Era A."/>
            <person name="Ohbayashi R."/>
            <person name="Uzuka A."/>
            <person name="Nozaki H."/>
            <person name="Yoshikawa H."/>
            <person name="Miyagishima S.Y."/>
        </authorList>
    </citation>
    <scope>NUCLEOTIDE SEQUENCE [LARGE SCALE GENOMIC DNA]</scope>
    <source>
        <strain evidence="2 3">NIES-2499</strain>
    </source>
</reference>
<proteinExistence type="predicted"/>
<comment type="caution">
    <text evidence="2">The sequence shown here is derived from an EMBL/GenBank/DDBJ whole genome shotgun (WGS) entry which is preliminary data.</text>
</comment>
<feature type="compositionally biased region" description="Polar residues" evidence="1">
    <location>
        <begin position="560"/>
        <end position="571"/>
    </location>
</feature>
<keyword evidence="3" id="KW-1185">Reference proteome</keyword>
<evidence type="ECO:0000313" key="3">
    <source>
        <dbReference type="Proteomes" id="UP000232323"/>
    </source>
</evidence>
<feature type="compositionally biased region" description="Polar residues" evidence="1">
    <location>
        <begin position="303"/>
        <end position="319"/>
    </location>
</feature>
<feature type="compositionally biased region" description="Polar residues" evidence="1">
    <location>
        <begin position="614"/>
        <end position="625"/>
    </location>
</feature>
<feature type="compositionally biased region" description="Polar residues" evidence="1">
    <location>
        <begin position="255"/>
        <end position="265"/>
    </location>
</feature>
<dbReference type="AlphaFoldDB" id="A0A250XAX5"/>
<name>A0A250XAX5_9CHLO</name>
<protein>
    <submittedName>
        <fullName evidence="2">Uncharacterized protein</fullName>
    </submittedName>
</protein>
<feature type="region of interest" description="Disordered" evidence="1">
    <location>
        <begin position="614"/>
        <end position="657"/>
    </location>
</feature>
<feature type="region of interest" description="Disordered" evidence="1">
    <location>
        <begin position="549"/>
        <end position="576"/>
    </location>
</feature>
<organism evidence="2 3">
    <name type="scientific">Chlamydomonas eustigma</name>
    <dbReference type="NCBI Taxonomy" id="1157962"/>
    <lineage>
        <taxon>Eukaryota</taxon>
        <taxon>Viridiplantae</taxon>
        <taxon>Chlorophyta</taxon>
        <taxon>core chlorophytes</taxon>
        <taxon>Chlorophyceae</taxon>
        <taxon>CS clade</taxon>
        <taxon>Chlamydomonadales</taxon>
        <taxon>Chlamydomonadaceae</taxon>
        <taxon>Chlamydomonas</taxon>
    </lineage>
</organism>
<gene>
    <name evidence="2" type="ORF">CEUSTIGMA_g7693.t1</name>
</gene>
<evidence type="ECO:0000313" key="2">
    <source>
        <dbReference type="EMBL" id="GAX80255.1"/>
    </source>
</evidence>